<name>A0ABT2PAS0_9MICO</name>
<reference evidence="1 2" key="1">
    <citation type="journal article" date="2024" name="Int. J. Syst. Evol. Microbiol.">
        <title>Microbacterium memoriense sp. nov., a member of the Actinomycetota from marine beach sediment of the north coast of Portugal.</title>
        <authorList>
            <person name="Santos J.D.N.D."/>
            <person name="Klimek D."/>
            <person name="Calusinska M."/>
            <person name="Lobo-da-Cunha A."/>
            <person name="Catita J."/>
            <person name="Goncalves H."/>
            <person name="Gonzalez I."/>
            <person name="Lage O.M."/>
        </authorList>
    </citation>
    <scope>NUCLEOTIDE SEQUENCE [LARGE SCALE GENOMIC DNA]</scope>
    <source>
        <strain evidence="1 2">PMIC_1C1B</strain>
    </source>
</reference>
<protein>
    <recommendedName>
        <fullName evidence="3">ArsR family transcriptional regulator</fullName>
    </recommendedName>
</protein>
<evidence type="ECO:0008006" key="3">
    <source>
        <dbReference type="Google" id="ProtNLM"/>
    </source>
</evidence>
<comment type="caution">
    <text evidence="1">The sequence shown here is derived from an EMBL/GenBank/DDBJ whole genome shotgun (WGS) entry which is preliminary data.</text>
</comment>
<organism evidence="1 2">
    <name type="scientific">Microbacterium memoriense</name>
    <dbReference type="NCBI Taxonomy" id="2978350"/>
    <lineage>
        <taxon>Bacteria</taxon>
        <taxon>Bacillati</taxon>
        <taxon>Actinomycetota</taxon>
        <taxon>Actinomycetes</taxon>
        <taxon>Micrococcales</taxon>
        <taxon>Microbacteriaceae</taxon>
        <taxon>Microbacterium</taxon>
    </lineage>
</organism>
<keyword evidence="2" id="KW-1185">Reference proteome</keyword>
<dbReference type="RefSeq" id="WP_261606192.1">
    <property type="nucleotide sequence ID" value="NZ_JAODOR010000004.1"/>
</dbReference>
<proteinExistence type="predicted"/>
<evidence type="ECO:0000313" key="2">
    <source>
        <dbReference type="Proteomes" id="UP001300496"/>
    </source>
</evidence>
<dbReference type="Proteomes" id="UP001300496">
    <property type="component" value="Unassembled WGS sequence"/>
</dbReference>
<gene>
    <name evidence="1" type="ORF">N4R40_04730</name>
</gene>
<accession>A0ABT2PAS0</accession>
<sequence>MDEREIRRHGSATRLAVLRILDAGGPADEAGILEGWLRTRPELSARHIQELPRMIHGLVWKLEILEWVRCVDGIYELTSLGNRVLDLAKMARAS</sequence>
<evidence type="ECO:0000313" key="1">
    <source>
        <dbReference type="EMBL" id="MCT9001670.1"/>
    </source>
</evidence>
<dbReference type="EMBL" id="JAODOR010000004">
    <property type="protein sequence ID" value="MCT9001670.1"/>
    <property type="molecule type" value="Genomic_DNA"/>
</dbReference>